<organism evidence="5">
    <name type="scientific">Proteinivorax tanatarense</name>
    <dbReference type="NCBI Taxonomy" id="1260629"/>
    <lineage>
        <taxon>Bacteria</taxon>
        <taxon>Bacillati</taxon>
        <taxon>Bacillota</taxon>
        <taxon>Clostridia</taxon>
        <taxon>Eubacteriales</taxon>
        <taxon>Proteinivoracaceae</taxon>
        <taxon>Proteinivorax</taxon>
    </lineage>
</organism>
<dbReference type="AlphaFoldDB" id="A0AAU7VNN3"/>
<dbReference type="GO" id="GO:0005524">
    <property type="term" value="F:ATP binding"/>
    <property type="evidence" value="ECO:0007669"/>
    <property type="project" value="UniProtKB-KW"/>
</dbReference>
<dbReference type="PANTHER" id="PTHR42939">
    <property type="entry name" value="ABC TRANSPORTER ATP-BINDING PROTEIN ALBC-RELATED"/>
    <property type="match status" value="1"/>
</dbReference>
<keyword evidence="1" id="KW-0813">Transport</keyword>
<proteinExistence type="predicted"/>
<protein>
    <submittedName>
        <fullName evidence="5">ABC transporter ATP-binding protein</fullName>
    </submittedName>
</protein>
<dbReference type="PROSITE" id="PS50893">
    <property type="entry name" value="ABC_TRANSPORTER_2"/>
    <property type="match status" value="1"/>
</dbReference>
<dbReference type="InterPro" id="IPR003439">
    <property type="entry name" value="ABC_transporter-like_ATP-bd"/>
</dbReference>
<dbReference type="SMART" id="SM00382">
    <property type="entry name" value="AAA"/>
    <property type="match status" value="1"/>
</dbReference>
<dbReference type="GO" id="GO:0016887">
    <property type="term" value="F:ATP hydrolysis activity"/>
    <property type="evidence" value="ECO:0007669"/>
    <property type="project" value="InterPro"/>
</dbReference>
<reference evidence="5" key="2">
    <citation type="submission" date="2024-06" db="EMBL/GenBank/DDBJ databases">
        <authorList>
            <person name="Petrova K.O."/>
            <person name="Toshchakov S.V."/>
            <person name="Boltjanskaja Y.V."/>
            <person name="Kevbrin V."/>
        </authorList>
    </citation>
    <scope>NUCLEOTIDE SEQUENCE</scope>
    <source>
        <strain evidence="5">Z-910T</strain>
    </source>
</reference>
<evidence type="ECO:0000256" key="1">
    <source>
        <dbReference type="ARBA" id="ARBA00022448"/>
    </source>
</evidence>
<keyword evidence="3 5" id="KW-0067">ATP-binding</keyword>
<dbReference type="InterPro" id="IPR027417">
    <property type="entry name" value="P-loop_NTPase"/>
</dbReference>
<dbReference type="Gene3D" id="3.40.50.300">
    <property type="entry name" value="P-loop containing nucleotide triphosphate hydrolases"/>
    <property type="match status" value="1"/>
</dbReference>
<evidence type="ECO:0000313" key="5">
    <source>
        <dbReference type="EMBL" id="XBX75531.1"/>
    </source>
</evidence>
<dbReference type="InterPro" id="IPR003593">
    <property type="entry name" value="AAA+_ATPase"/>
</dbReference>
<dbReference type="InterPro" id="IPR051782">
    <property type="entry name" value="ABC_Transporter_VariousFunc"/>
</dbReference>
<evidence type="ECO:0000259" key="4">
    <source>
        <dbReference type="PROSITE" id="PS50893"/>
    </source>
</evidence>
<evidence type="ECO:0000256" key="3">
    <source>
        <dbReference type="ARBA" id="ARBA00022840"/>
    </source>
</evidence>
<dbReference type="EMBL" id="CP158367">
    <property type="protein sequence ID" value="XBX75531.1"/>
    <property type="molecule type" value="Genomic_DNA"/>
</dbReference>
<name>A0AAU7VNN3_9FIRM</name>
<sequence length="284" mass="32475">MSKVLEVNNVSKDYRDFRLNDISFSLEKGYIMGLIGPNGSGKTTTIKLIMNLLSKDSGEIKVFNKDHVYDEVGVKEKIGFVYDGDIYPSGMKLGKLAKLIAPFYRSWDDEIFHGYIKKFNLNLDKKLEELSKGMKIKFSIAMALAHKPELIIMDEPTSGLDPVFRREFLDLIQDIIEKRQASVLFSTHITSDLEKVADYITFINDGEIVFTDTLCDLVENYRLVKGKKGDLTNHKDILIGMRTNKFGIEGLAETNDCQALIENEDILFEKPNLEDIMYYVSRRD</sequence>
<evidence type="ECO:0000256" key="2">
    <source>
        <dbReference type="ARBA" id="ARBA00022741"/>
    </source>
</evidence>
<reference evidence="5" key="1">
    <citation type="journal article" date="2013" name="Extremophiles">
        <title>Proteinivorax tanatarense gen. nov., sp. nov., an anaerobic, haloalkaliphilic, proteolytic bacterium isolated from a decaying algal bloom, and proposal of Proteinivoraceae fam. nov.</title>
        <authorList>
            <person name="Kevbrin V."/>
            <person name="Boltyanskaya Y."/>
            <person name="Zhilina T."/>
            <person name="Kolganova T."/>
            <person name="Lavrentjeva E."/>
            <person name="Kuznetsov B."/>
        </authorList>
    </citation>
    <scope>NUCLEOTIDE SEQUENCE</scope>
    <source>
        <strain evidence="5">Z-910T</strain>
    </source>
</reference>
<dbReference type="RefSeq" id="WP_350344275.1">
    <property type="nucleotide sequence ID" value="NZ_CP158367.1"/>
</dbReference>
<dbReference type="CDD" id="cd03230">
    <property type="entry name" value="ABC_DR_subfamily_A"/>
    <property type="match status" value="1"/>
</dbReference>
<gene>
    <name evidence="5" type="ORF">PRVXT_000667</name>
</gene>
<feature type="domain" description="ABC transporter" evidence="4">
    <location>
        <begin position="5"/>
        <end position="230"/>
    </location>
</feature>
<dbReference type="SUPFAM" id="SSF52540">
    <property type="entry name" value="P-loop containing nucleoside triphosphate hydrolases"/>
    <property type="match status" value="1"/>
</dbReference>
<dbReference type="Pfam" id="PF00005">
    <property type="entry name" value="ABC_tran"/>
    <property type="match status" value="1"/>
</dbReference>
<dbReference type="PANTHER" id="PTHR42939:SF3">
    <property type="entry name" value="ABC TRANSPORTER ATP-BINDING COMPONENT"/>
    <property type="match status" value="1"/>
</dbReference>
<keyword evidence="2" id="KW-0547">Nucleotide-binding</keyword>
<accession>A0AAU7VNN3</accession>